<evidence type="ECO:0000256" key="6">
    <source>
        <dbReference type="ARBA" id="ARBA00039147"/>
    </source>
</evidence>
<evidence type="ECO:0000256" key="9">
    <source>
        <dbReference type="PIRSR" id="PIRSR000112-1"/>
    </source>
</evidence>
<dbReference type="GO" id="GO:0008888">
    <property type="term" value="F:glycerol dehydrogenase (NAD+) activity"/>
    <property type="evidence" value="ECO:0007669"/>
    <property type="project" value="UniProtKB-EC"/>
</dbReference>
<dbReference type="PANTHER" id="PTHR43616:SF5">
    <property type="entry name" value="GLYCEROL DEHYDROGENASE 1"/>
    <property type="match status" value="1"/>
</dbReference>
<evidence type="ECO:0000256" key="8">
    <source>
        <dbReference type="ARBA" id="ARBA00049006"/>
    </source>
</evidence>
<proteinExistence type="inferred from homology"/>
<feature type="binding site" evidence="11">
    <location>
        <position position="126"/>
    </location>
    <ligand>
        <name>NAD(+)</name>
        <dbReference type="ChEBI" id="CHEBI:57540"/>
    </ligand>
</feature>
<name>A0A2X2E7K8_PSELU</name>
<dbReference type="PROSITE" id="PS00913">
    <property type="entry name" value="ADH_IRON_1"/>
    <property type="match status" value="1"/>
</dbReference>
<feature type="binding site" evidence="11">
    <location>
        <begin position="93"/>
        <end position="97"/>
    </location>
    <ligand>
        <name>NAD(+)</name>
        <dbReference type="ChEBI" id="CHEBI:57540"/>
    </ligand>
</feature>
<dbReference type="CDD" id="cd08170">
    <property type="entry name" value="GlyDH"/>
    <property type="match status" value="1"/>
</dbReference>
<sequence length="364" mass="38813">MLTTAIFPSRYVQGNGAFNHLGEELARFGKRTLILLDPFADDHLGAALNKACQHQLECQRIRFNGECSDEEVARLAGVARQHLPDSIVGIGGGKSLDTAKALAHELNIPVAVVPTLASTDAPCSALSVIYTAEGAFKRYLFLPRNPDLVLVDTGIIAQAPARFLVSGMGDAMATWFEAEDCRIRGAGNMTGRPGPLTAYALARLCYDTLLEYGPLALHACQQQVVTPALEHIVEANTLLSGLGFESGGLAAAHAIHNGFTALSQTHSYWHGEKVAFGVLTMLILSGRKPAIIDEAFTFSQRIGLPLTLADIGLANASDADLLKAAELACAEGETIHNEPFRVDPLSVVAAMKTADAQGRFRKQA</sequence>
<dbReference type="Proteomes" id="UP000626180">
    <property type="component" value="Unassembled WGS sequence"/>
</dbReference>
<evidence type="ECO:0000313" key="13">
    <source>
        <dbReference type="EMBL" id="MBF8639566.1"/>
    </source>
</evidence>
<keyword evidence="3 14" id="KW-0560">Oxidoreductase</keyword>
<evidence type="ECO:0000256" key="7">
    <source>
        <dbReference type="ARBA" id="ARBA00040132"/>
    </source>
</evidence>
<dbReference type="EMBL" id="UAUF01000008">
    <property type="protein sequence ID" value="SPZ02760.1"/>
    <property type="molecule type" value="Genomic_DNA"/>
</dbReference>
<dbReference type="EC" id="1.1.1.6" evidence="6"/>
<dbReference type="AlphaFoldDB" id="A0A2X2E7K8"/>
<dbReference type="NCBIfam" id="NF006941">
    <property type="entry name" value="PRK09423.1"/>
    <property type="match status" value="1"/>
</dbReference>
<gene>
    <name evidence="14" type="primary">gldA</name>
    <name evidence="13" type="ORF">IRZ65_02570</name>
    <name evidence="14" type="ORF">NCTC11842_00798</name>
</gene>
<keyword evidence="9" id="KW-0862">Zinc</keyword>
<dbReference type="GO" id="GO:0005829">
    <property type="term" value="C:cytosol"/>
    <property type="evidence" value="ECO:0007669"/>
    <property type="project" value="TreeGrafter"/>
</dbReference>
<evidence type="ECO:0000256" key="1">
    <source>
        <dbReference type="ARBA" id="ARBA00007358"/>
    </source>
</evidence>
<keyword evidence="4 11" id="KW-0520">NAD</keyword>
<dbReference type="Gene3D" id="3.40.50.1970">
    <property type="match status" value="1"/>
</dbReference>
<dbReference type="PROSITE" id="PS00060">
    <property type="entry name" value="ADH_IRON_2"/>
    <property type="match status" value="1"/>
</dbReference>
<comment type="cofactor">
    <cofactor evidence="9">
        <name>Zn(2+)</name>
        <dbReference type="ChEBI" id="CHEBI:29105"/>
    </cofactor>
    <text evidence="9">Binds 1 zinc ion per subunit.</text>
</comment>
<feature type="binding site" evidence="9">
    <location>
        <position position="270"/>
    </location>
    <ligand>
        <name>glycerol</name>
        <dbReference type="ChEBI" id="CHEBI:17754"/>
    </ligand>
</feature>
<evidence type="ECO:0000256" key="3">
    <source>
        <dbReference type="ARBA" id="ARBA00023002"/>
    </source>
</evidence>
<dbReference type="InterPro" id="IPR016205">
    <property type="entry name" value="Glycerol_DH"/>
</dbReference>
<evidence type="ECO:0000313" key="14">
    <source>
        <dbReference type="EMBL" id="SPZ02760.1"/>
    </source>
</evidence>
<evidence type="ECO:0000313" key="15">
    <source>
        <dbReference type="Proteomes" id="UP000250443"/>
    </source>
</evidence>
<comment type="similarity">
    <text evidence="1">Belongs to the iron-containing alcohol dehydrogenase family.</text>
</comment>
<accession>A0A2X2E7K8</accession>
<dbReference type="GO" id="GO:0046872">
    <property type="term" value="F:metal ion binding"/>
    <property type="evidence" value="ECO:0007669"/>
    <property type="project" value="UniProtKB-KW"/>
</dbReference>
<feature type="binding site" evidence="11">
    <location>
        <begin position="115"/>
        <end position="118"/>
    </location>
    <ligand>
        <name>NAD(+)</name>
        <dbReference type="ChEBI" id="CHEBI:57540"/>
    </ligand>
</feature>
<evidence type="ECO:0000313" key="16">
    <source>
        <dbReference type="Proteomes" id="UP000626180"/>
    </source>
</evidence>
<evidence type="ECO:0000259" key="12">
    <source>
        <dbReference type="Pfam" id="PF00465"/>
    </source>
</evidence>
<dbReference type="SUPFAM" id="SSF56796">
    <property type="entry name" value="Dehydroquinate synthase-like"/>
    <property type="match status" value="1"/>
</dbReference>
<dbReference type="PIRSF" id="PIRSF000112">
    <property type="entry name" value="Glycerol_dehydrogenase"/>
    <property type="match status" value="1"/>
</dbReference>
<dbReference type="Gene3D" id="1.20.1090.10">
    <property type="entry name" value="Dehydroquinate synthase-like - alpha domain"/>
    <property type="match status" value="1"/>
</dbReference>
<dbReference type="InterPro" id="IPR018211">
    <property type="entry name" value="ADH_Fe_CS"/>
</dbReference>
<dbReference type="EMBL" id="JADMCD010000001">
    <property type="protein sequence ID" value="MBF8639566.1"/>
    <property type="molecule type" value="Genomic_DNA"/>
</dbReference>
<feature type="binding site" evidence="10">
    <location>
        <position position="120"/>
    </location>
    <ligand>
        <name>glycerol</name>
        <dbReference type="ChEBI" id="CHEBI:17754"/>
    </ligand>
</feature>
<feature type="domain" description="Alcohol dehydrogenase iron-type/glycerol dehydrogenase GldA" evidence="12">
    <location>
        <begin position="8"/>
        <end position="153"/>
    </location>
</feature>
<evidence type="ECO:0000256" key="11">
    <source>
        <dbReference type="PIRSR" id="PIRSR000112-3"/>
    </source>
</evidence>
<comment type="pathway">
    <text evidence="5">Polyol metabolism; glycerol fermentation; glycerone phosphate from glycerol (oxidative route): step 1/2.</text>
</comment>
<evidence type="ECO:0000256" key="2">
    <source>
        <dbReference type="ARBA" id="ARBA00022723"/>
    </source>
</evidence>
<feature type="binding site" evidence="11">
    <location>
        <position position="124"/>
    </location>
    <ligand>
        <name>NAD(+)</name>
        <dbReference type="ChEBI" id="CHEBI:57540"/>
    </ligand>
</feature>
<feature type="binding site" evidence="11">
    <location>
        <position position="130"/>
    </location>
    <ligand>
        <name>NAD(+)</name>
        <dbReference type="ChEBI" id="CHEBI:57540"/>
    </ligand>
</feature>
<dbReference type="Proteomes" id="UP000250443">
    <property type="component" value="Unassembled WGS sequence"/>
</dbReference>
<dbReference type="PANTHER" id="PTHR43616">
    <property type="entry name" value="GLYCEROL DEHYDROGENASE"/>
    <property type="match status" value="1"/>
</dbReference>
<keyword evidence="2 9" id="KW-0479">Metal-binding</keyword>
<dbReference type="RefSeq" id="WP_010797126.1">
    <property type="nucleotide sequence ID" value="NZ_FQYS01000002.1"/>
</dbReference>
<feature type="binding site" evidence="9">
    <location>
        <position position="170"/>
    </location>
    <ligand>
        <name>glycerol</name>
        <dbReference type="ChEBI" id="CHEBI:17754"/>
    </ligand>
</feature>
<reference evidence="13 16" key="2">
    <citation type="submission" date="2020-10" db="EMBL/GenBank/DDBJ databases">
        <title>Genome sequences of Pseudomonas isolates.</title>
        <authorList>
            <person name="Wessels L."/>
            <person name="Reich F."/>
            <person name="Hammerl J."/>
        </authorList>
    </citation>
    <scope>NUCLEOTIDE SEQUENCE [LARGE SCALE GENOMIC DNA]</scope>
    <source>
        <strain evidence="13 16">20-MO00624-0</strain>
    </source>
</reference>
<dbReference type="InterPro" id="IPR001670">
    <property type="entry name" value="ADH_Fe/GldA"/>
</dbReference>
<comment type="catalytic activity">
    <reaction evidence="8">
        <text>glycerol + NAD(+) = dihydroxyacetone + NADH + H(+)</text>
        <dbReference type="Rhea" id="RHEA:13769"/>
        <dbReference type="ChEBI" id="CHEBI:15378"/>
        <dbReference type="ChEBI" id="CHEBI:16016"/>
        <dbReference type="ChEBI" id="CHEBI:17754"/>
        <dbReference type="ChEBI" id="CHEBI:57540"/>
        <dbReference type="ChEBI" id="CHEBI:57945"/>
        <dbReference type="EC" id="1.1.1.6"/>
    </reaction>
</comment>
<reference evidence="14 15" key="1">
    <citation type="submission" date="2018-06" db="EMBL/GenBank/DDBJ databases">
        <authorList>
            <consortium name="Pathogen Informatics"/>
            <person name="Doyle S."/>
        </authorList>
    </citation>
    <scope>NUCLEOTIDE SEQUENCE [LARGE SCALE GENOMIC DNA]</scope>
    <source>
        <strain evidence="14 15">NCTC11842</strain>
    </source>
</reference>
<organism evidence="14 15">
    <name type="scientific">Pseudomonas luteola</name>
    <dbReference type="NCBI Taxonomy" id="47886"/>
    <lineage>
        <taxon>Bacteria</taxon>
        <taxon>Pseudomonadati</taxon>
        <taxon>Pseudomonadota</taxon>
        <taxon>Gammaproteobacteria</taxon>
        <taxon>Pseudomonadales</taxon>
        <taxon>Pseudomonadaceae</taxon>
        <taxon>Pseudomonas</taxon>
    </lineage>
</organism>
<evidence type="ECO:0000256" key="4">
    <source>
        <dbReference type="ARBA" id="ARBA00023027"/>
    </source>
</evidence>
<protein>
    <recommendedName>
        <fullName evidence="7">Glycerol dehydrogenase</fullName>
        <ecNumber evidence="6">1.1.1.6</ecNumber>
    </recommendedName>
</protein>
<evidence type="ECO:0000256" key="5">
    <source>
        <dbReference type="ARBA" id="ARBA00037918"/>
    </source>
</evidence>
<dbReference type="Pfam" id="PF00465">
    <property type="entry name" value="Fe-ADH"/>
    <property type="match status" value="1"/>
</dbReference>
<keyword evidence="16" id="KW-1185">Reference proteome</keyword>
<feature type="binding site" evidence="9">
    <location>
        <position position="253"/>
    </location>
    <ligand>
        <name>glycerol</name>
        <dbReference type="ChEBI" id="CHEBI:17754"/>
    </ligand>
</feature>
<evidence type="ECO:0000256" key="10">
    <source>
        <dbReference type="PIRSR" id="PIRSR000112-2"/>
    </source>
</evidence>